<dbReference type="PANTHER" id="PTHR41964">
    <property type="entry name" value="GLOBAL NITROGEN REGULATOR NRPR"/>
    <property type="match status" value="1"/>
</dbReference>
<evidence type="ECO:0000259" key="1">
    <source>
        <dbReference type="Pfam" id="PF01995"/>
    </source>
</evidence>
<name>M0BA77_9EURY</name>
<dbReference type="EMBL" id="AOIP01000019">
    <property type="protein sequence ID" value="ELZ06534.1"/>
    <property type="molecule type" value="Genomic_DNA"/>
</dbReference>
<dbReference type="RefSeq" id="WP_006665339.1">
    <property type="nucleotide sequence ID" value="NZ_AOIP01000019.1"/>
</dbReference>
<accession>M0BA77</accession>
<dbReference type="PANTHER" id="PTHR41964:SF1">
    <property type="entry name" value="GLOBAL NITROGEN REGULATOR NRPR"/>
    <property type="match status" value="1"/>
</dbReference>
<feature type="domain" description="NrpR regulatory" evidence="1">
    <location>
        <begin position="204"/>
        <end position="333"/>
    </location>
</feature>
<dbReference type="InterPro" id="IPR002846">
    <property type="entry name" value="NRD"/>
</dbReference>
<dbReference type="Gene3D" id="3.30.70.1360">
    <property type="entry name" value="mj0159-like"/>
    <property type="match status" value="1"/>
</dbReference>
<dbReference type="OrthoDB" id="358798at2157"/>
<keyword evidence="4" id="KW-1185">Reference proteome</keyword>
<dbReference type="AlphaFoldDB" id="M0BA77"/>
<evidence type="ECO:0000259" key="2">
    <source>
        <dbReference type="Pfam" id="PF08461"/>
    </source>
</evidence>
<evidence type="ECO:0000313" key="4">
    <source>
        <dbReference type="Proteomes" id="UP000011591"/>
    </source>
</evidence>
<reference evidence="3 4" key="1">
    <citation type="journal article" date="2014" name="PLoS Genet.">
        <title>Phylogenetically driven sequencing of extremely halophilic archaea reveals strategies for static and dynamic osmo-response.</title>
        <authorList>
            <person name="Becker E.A."/>
            <person name="Seitzer P.M."/>
            <person name="Tritt A."/>
            <person name="Larsen D."/>
            <person name="Krusor M."/>
            <person name="Yao A.I."/>
            <person name="Wu D."/>
            <person name="Madern D."/>
            <person name="Eisen J.A."/>
            <person name="Darling A.E."/>
            <person name="Facciotti M.T."/>
        </authorList>
    </citation>
    <scope>NUCLEOTIDE SEQUENCE [LARGE SCALE GENOMIC DNA]</scope>
    <source>
        <strain evidence="3 4">DSM 13077</strain>
    </source>
</reference>
<dbReference type="Pfam" id="PF01995">
    <property type="entry name" value="NRD1_2"/>
    <property type="match status" value="2"/>
</dbReference>
<dbReference type="InterPro" id="IPR013668">
    <property type="entry name" value="RNase_R_HTH_12"/>
</dbReference>
<dbReference type="Proteomes" id="UP000011591">
    <property type="component" value="Unassembled WGS sequence"/>
</dbReference>
<comment type="caution">
    <text evidence="3">The sequence shown here is derived from an EMBL/GenBank/DDBJ whole genome shotgun (WGS) entry which is preliminary data.</text>
</comment>
<evidence type="ECO:0000313" key="3">
    <source>
        <dbReference type="EMBL" id="ELZ06534.1"/>
    </source>
</evidence>
<proteinExistence type="predicted"/>
<gene>
    <name evidence="3" type="ORF">C480_09355</name>
</gene>
<dbReference type="PATRIC" id="fig|1227491.4.peg.1932"/>
<dbReference type="Pfam" id="PF08461">
    <property type="entry name" value="WHD_RNase_R"/>
    <property type="match status" value="1"/>
</dbReference>
<feature type="domain" description="NrpR regulatory" evidence="1">
    <location>
        <begin position="86"/>
        <end position="193"/>
    </location>
</feature>
<organism evidence="3 4">
    <name type="scientific">Natrialba aegyptia DSM 13077</name>
    <dbReference type="NCBI Taxonomy" id="1227491"/>
    <lineage>
        <taxon>Archaea</taxon>
        <taxon>Methanobacteriati</taxon>
        <taxon>Methanobacteriota</taxon>
        <taxon>Stenosarchaea group</taxon>
        <taxon>Halobacteria</taxon>
        <taxon>Halobacteriales</taxon>
        <taxon>Natrialbaceae</taxon>
        <taxon>Natrialba</taxon>
    </lineage>
</organism>
<feature type="domain" description="Ribonuclease R winged-helix" evidence="2">
    <location>
        <begin position="16"/>
        <end position="74"/>
    </location>
</feature>
<protein>
    <submittedName>
        <fullName evidence="3">Ribonuclease R</fullName>
    </submittedName>
</protein>
<dbReference type="InterPro" id="IPR036984">
    <property type="entry name" value="NrpR_dom_sf"/>
</dbReference>
<dbReference type="InterPro" id="IPR038982">
    <property type="entry name" value="NrpR"/>
</dbReference>
<sequence length="348" mass="37482">MPPELDRRTYDLLRLVDRHGPIGSIQLVELMQLHGYDIKDRTIRLTLSDLDDLELTEKVPGQGRRLTQRGRDELEQGDVSSRLEQIRARIAALTSRVSYDPIEDTGALVASAASLDADAVDDALELVSRLESLPLGPIPIALEDSAPGEPGDTRLLVPSSITLDGVLLAHGVNADLTTAGILEYEPAPVDEFSDGDRQLQSGGRITRYVDVINGEGSSIDVISLLIEAGRTDVLTLLETESEGSGLLVGDGRQFPINRYEEARDLAVASRDAIGGVLDFRRPREQDKLPNGSSAWAFGSLTYVGVGELVLAALSEAGLTDEWDTLYGTVERNSFEPVAAVAPTAALDD</sequence>